<evidence type="ECO:0000313" key="3">
    <source>
        <dbReference type="EMBL" id="PWN04711.1"/>
    </source>
</evidence>
<feature type="transmembrane region" description="Helical" evidence="2">
    <location>
        <begin position="69"/>
        <end position="94"/>
    </location>
</feature>
<dbReference type="EMBL" id="QGDD01000001">
    <property type="protein sequence ID" value="PWN04711.1"/>
    <property type="molecule type" value="Genomic_DNA"/>
</dbReference>
<sequence>MTEQATGGTTYAGGGAATGPAGTETSADGRSLGELVGDIANDLTTLVKQEVELAKTEAKAEAAKAGKGVGLFGGAGIAGHLALLFLSLTLMFLLDEWMHAALAALIVTVLWLAAAGVMAMVGRKELKSMNPKLETTQQTLKEDAAWAKQLKNN</sequence>
<dbReference type="Proteomes" id="UP000245507">
    <property type="component" value="Unassembled WGS sequence"/>
</dbReference>
<keyword evidence="2" id="KW-0472">Membrane</keyword>
<comment type="caution">
    <text evidence="3">The sequence shown here is derived from an EMBL/GenBank/DDBJ whole genome shotgun (WGS) entry which is preliminary data.</text>
</comment>
<accession>A0A316TM37</accession>
<evidence type="ECO:0000313" key="4">
    <source>
        <dbReference type="Proteomes" id="UP000245507"/>
    </source>
</evidence>
<name>A0A316TM37_9ACTN</name>
<evidence type="ECO:0008006" key="5">
    <source>
        <dbReference type="Google" id="ProtNLM"/>
    </source>
</evidence>
<dbReference type="InterPro" id="IPR009937">
    <property type="entry name" value="Phage_holin_3_6"/>
</dbReference>
<evidence type="ECO:0000256" key="1">
    <source>
        <dbReference type="SAM" id="MobiDB-lite"/>
    </source>
</evidence>
<keyword evidence="2" id="KW-0812">Transmembrane</keyword>
<feature type="transmembrane region" description="Helical" evidence="2">
    <location>
        <begin position="100"/>
        <end position="122"/>
    </location>
</feature>
<dbReference type="Pfam" id="PF07332">
    <property type="entry name" value="Phage_holin_3_6"/>
    <property type="match status" value="1"/>
</dbReference>
<feature type="region of interest" description="Disordered" evidence="1">
    <location>
        <begin position="1"/>
        <end position="27"/>
    </location>
</feature>
<dbReference type="OrthoDB" id="3216929at2"/>
<reference evidence="3 4" key="1">
    <citation type="submission" date="2018-05" db="EMBL/GenBank/DDBJ databases">
        <title>Nocardioides silvaticus genome.</title>
        <authorList>
            <person name="Li C."/>
            <person name="Wang G."/>
        </authorList>
    </citation>
    <scope>NUCLEOTIDE SEQUENCE [LARGE SCALE GENOMIC DNA]</scope>
    <source>
        <strain evidence="3 4">CCTCC AB 2018079</strain>
    </source>
</reference>
<keyword evidence="4" id="KW-1185">Reference proteome</keyword>
<dbReference type="RefSeq" id="WP_109692215.1">
    <property type="nucleotide sequence ID" value="NZ_QGDD01000001.1"/>
</dbReference>
<evidence type="ECO:0000256" key="2">
    <source>
        <dbReference type="SAM" id="Phobius"/>
    </source>
</evidence>
<gene>
    <name evidence="3" type="ORF">DJ010_03590</name>
</gene>
<keyword evidence="2" id="KW-1133">Transmembrane helix</keyword>
<protein>
    <recommendedName>
        <fullName evidence="5">Phage holin family protein</fullName>
    </recommendedName>
</protein>
<dbReference type="AlphaFoldDB" id="A0A316TM37"/>
<proteinExistence type="predicted"/>
<organism evidence="3 4">
    <name type="scientific">Nocardioides silvaticus</name>
    <dbReference type="NCBI Taxonomy" id="2201891"/>
    <lineage>
        <taxon>Bacteria</taxon>
        <taxon>Bacillati</taxon>
        <taxon>Actinomycetota</taxon>
        <taxon>Actinomycetes</taxon>
        <taxon>Propionibacteriales</taxon>
        <taxon>Nocardioidaceae</taxon>
        <taxon>Nocardioides</taxon>
    </lineage>
</organism>